<comment type="caution">
    <text evidence="1">The sequence shown here is derived from an EMBL/GenBank/DDBJ whole genome shotgun (WGS) entry which is preliminary data.</text>
</comment>
<evidence type="ECO:0000313" key="2">
    <source>
        <dbReference type="Proteomes" id="UP001596505"/>
    </source>
</evidence>
<protein>
    <submittedName>
        <fullName evidence="1">Spore germination protein</fullName>
    </submittedName>
</protein>
<dbReference type="InterPro" id="IPR019618">
    <property type="entry name" value="Spore_germination_GerPA"/>
</dbReference>
<sequence length="179" mass="20157">MSPSKSVDVNFEQLSINNIDSNSGIFIGNNHANGWSYSHKSNNGFGTISGQVKDAIQIIFDNDHVDMPVNERQYYFHEEPDDEPNTEDNNYSIFSEQNIAFDEVNVNSLSSNATVTMGNNRQNEWHAYSKTNSGLGRLVGENHAYQTSTKIIDNDFIDAPIQHKVQTKGLKPKNKTEEK</sequence>
<name>A0ABW2PX14_9BACL</name>
<dbReference type="RefSeq" id="WP_380963071.1">
    <property type="nucleotide sequence ID" value="NZ_JBHTCO010000002.1"/>
</dbReference>
<proteinExistence type="predicted"/>
<organism evidence="1 2">
    <name type="scientific">Scopulibacillus cellulosilyticus</name>
    <dbReference type="NCBI Taxonomy" id="2665665"/>
    <lineage>
        <taxon>Bacteria</taxon>
        <taxon>Bacillati</taxon>
        <taxon>Bacillota</taxon>
        <taxon>Bacilli</taxon>
        <taxon>Bacillales</taxon>
        <taxon>Sporolactobacillaceae</taxon>
        <taxon>Scopulibacillus</taxon>
    </lineage>
</organism>
<dbReference type="Pfam" id="PF10676">
    <property type="entry name" value="gerPA"/>
    <property type="match status" value="1"/>
</dbReference>
<keyword evidence="2" id="KW-1185">Reference proteome</keyword>
<gene>
    <name evidence="1" type="ORF">ACFQRG_01955</name>
</gene>
<reference evidence="2" key="1">
    <citation type="journal article" date="2019" name="Int. J. Syst. Evol. Microbiol.">
        <title>The Global Catalogue of Microorganisms (GCM) 10K type strain sequencing project: providing services to taxonomists for standard genome sequencing and annotation.</title>
        <authorList>
            <consortium name="The Broad Institute Genomics Platform"/>
            <consortium name="The Broad Institute Genome Sequencing Center for Infectious Disease"/>
            <person name="Wu L."/>
            <person name="Ma J."/>
        </authorList>
    </citation>
    <scope>NUCLEOTIDE SEQUENCE [LARGE SCALE GENOMIC DNA]</scope>
    <source>
        <strain evidence="2">CGMCC 1.16305</strain>
    </source>
</reference>
<dbReference type="EMBL" id="JBHTCO010000002">
    <property type="protein sequence ID" value="MFC7391756.1"/>
    <property type="molecule type" value="Genomic_DNA"/>
</dbReference>
<evidence type="ECO:0000313" key="1">
    <source>
        <dbReference type="EMBL" id="MFC7391756.1"/>
    </source>
</evidence>
<dbReference type="Proteomes" id="UP001596505">
    <property type="component" value="Unassembled WGS sequence"/>
</dbReference>
<accession>A0ABW2PX14</accession>